<reference evidence="3" key="1">
    <citation type="submission" date="2016-11" db="UniProtKB">
        <authorList>
            <consortium name="WormBaseParasite"/>
        </authorList>
    </citation>
    <scope>IDENTIFICATION</scope>
</reference>
<keyword evidence="1" id="KW-0812">Transmembrane</keyword>
<accession>A0A1I7ZT21</accession>
<sequence>MVGNALGADRTDHPQCGDRAHWHWTAAPYTVRFVSFTEYVVVFGLTANLVIFYLDQSVHCMVSLEKLDLHNGPRIRLSSVETDRTDPTDWQQQ</sequence>
<evidence type="ECO:0000313" key="3">
    <source>
        <dbReference type="WBParaSite" id="L893_g29537.t1"/>
    </source>
</evidence>
<evidence type="ECO:0000313" key="2">
    <source>
        <dbReference type="Proteomes" id="UP000095287"/>
    </source>
</evidence>
<dbReference type="WBParaSite" id="L893_g29537.t1">
    <property type="protein sequence ID" value="L893_g29537.t1"/>
    <property type="gene ID" value="L893_g29537"/>
</dbReference>
<feature type="transmembrane region" description="Helical" evidence="1">
    <location>
        <begin position="33"/>
        <end position="54"/>
    </location>
</feature>
<organism evidence="2 3">
    <name type="scientific">Steinernema glaseri</name>
    <dbReference type="NCBI Taxonomy" id="37863"/>
    <lineage>
        <taxon>Eukaryota</taxon>
        <taxon>Metazoa</taxon>
        <taxon>Ecdysozoa</taxon>
        <taxon>Nematoda</taxon>
        <taxon>Chromadorea</taxon>
        <taxon>Rhabditida</taxon>
        <taxon>Tylenchina</taxon>
        <taxon>Panagrolaimomorpha</taxon>
        <taxon>Strongyloidoidea</taxon>
        <taxon>Steinernematidae</taxon>
        <taxon>Steinernema</taxon>
    </lineage>
</organism>
<keyword evidence="1" id="KW-1133">Transmembrane helix</keyword>
<keyword evidence="2" id="KW-1185">Reference proteome</keyword>
<dbReference type="AlphaFoldDB" id="A0A1I7ZT21"/>
<keyword evidence="1" id="KW-0472">Membrane</keyword>
<proteinExistence type="predicted"/>
<evidence type="ECO:0000256" key="1">
    <source>
        <dbReference type="SAM" id="Phobius"/>
    </source>
</evidence>
<dbReference type="Proteomes" id="UP000095287">
    <property type="component" value="Unplaced"/>
</dbReference>
<name>A0A1I7ZT21_9BILA</name>
<protein>
    <submittedName>
        <fullName evidence="3">Transmembrane protein</fullName>
    </submittedName>
</protein>